<reference evidence="6 7" key="1">
    <citation type="journal article" date="2015" name="Genome Biol. Evol.">
        <title>Characterization of Three Mycobacterium spp. with Potential Use in Bioremediation by Genome Sequencing and Comparative Genomics.</title>
        <authorList>
            <person name="Das S."/>
            <person name="Pettersson B.M."/>
            <person name="Behra P.R."/>
            <person name="Ramesh M."/>
            <person name="Dasgupta S."/>
            <person name="Bhattacharya A."/>
            <person name="Kirsebom L.A."/>
        </authorList>
    </citation>
    <scope>NUCLEOTIDE SEQUENCE [LARGE SCALE GENOMIC DNA]</scope>
    <source>
        <strain evidence="6 7">DSM 43826</strain>
    </source>
</reference>
<comment type="similarity">
    <text evidence="2">Belongs to the transposase mutator family.</text>
</comment>
<keyword evidence="5" id="KW-0233">DNA recombination</keyword>
<evidence type="ECO:0000256" key="2">
    <source>
        <dbReference type="ARBA" id="ARBA00010961"/>
    </source>
</evidence>
<dbReference type="PATRIC" id="fig|37916.4.peg.1450"/>
<evidence type="ECO:0000256" key="3">
    <source>
        <dbReference type="ARBA" id="ARBA00022578"/>
    </source>
</evidence>
<keyword evidence="3" id="KW-0815">Transposition</keyword>
<comment type="caution">
    <text evidence="6">The sequence shown here is derived from an EMBL/GenBank/DDBJ whole genome shotgun (WGS) entry which is preliminary data.</text>
</comment>
<keyword evidence="4" id="KW-0238">DNA-binding</keyword>
<comment type="function">
    <text evidence="1">Required for the transposition of the insertion element.</text>
</comment>
<dbReference type="GO" id="GO:0004803">
    <property type="term" value="F:transposase activity"/>
    <property type="evidence" value="ECO:0007669"/>
    <property type="project" value="InterPro"/>
</dbReference>
<dbReference type="GO" id="GO:0003677">
    <property type="term" value="F:DNA binding"/>
    <property type="evidence" value="ECO:0007669"/>
    <property type="project" value="UniProtKB-KW"/>
</dbReference>
<dbReference type="InterPro" id="IPR001207">
    <property type="entry name" value="Transposase_mutator"/>
</dbReference>
<dbReference type="EMBL" id="JYNL01000014">
    <property type="protein sequence ID" value="KMO81094.1"/>
    <property type="molecule type" value="Genomic_DNA"/>
</dbReference>
<gene>
    <name evidence="6" type="ORF">MCHLDSM_01555</name>
</gene>
<evidence type="ECO:0000256" key="4">
    <source>
        <dbReference type="ARBA" id="ARBA00023125"/>
    </source>
</evidence>
<accession>A0A0J6WF02</accession>
<evidence type="ECO:0000256" key="5">
    <source>
        <dbReference type="ARBA" id="ARBA00023172"/>
    </source>
</evidence>
<dbReference type="Proteomes" id="UP000036513">
    <property type="component" value="Unassembled WGS sequence"/>
</dbReference>
<evidence type="ECO:0000313" key="7">
    <source>
        <dbReference type="Proteomes" id="UP000036513"/>
    </source>
</evidence>
<keyword evidence="7" id="KW-1185">Reference proteome</keyword>
<dbReference type="STRING" id="37916.MCHLDSM_01555"/>
<evidence type="ECO:0000256" key="1">
    <source>
        <dbReference type="ARBA" id="ARBA00002190"/>
    </source>
</evidence>
<evidence type="ECO:0000313" key="6">
    <source>
        <dbReference type="EMBL" id="KMO81094.1"/>
    </source>
</evidence>
<name>A0A0J6WF02_9MYCO</name>
<dbReference type="GO" id="GO:0006313">
    <property type="term" value="P:DNA transposition"/>
    <property type="evidence" value="ECO:0007669"/>
    <property type="project" value="InterPro"/>
</dbReference>
<proteinExistence type="inferred from homology"/>
<protein>
    <submittedName>
        <fullName evidence="6">Transposase, Mutator family</fullName>
    </submittedName>
</protein>
<dbReference type="AlphaFoldDB" id="A0A0J6WF02"/>
<dbReference type="Pfam" id="PF00872">
    <property type="entry name" value="Transposase_mut"/>
    <property type="match status" value="1"/>
</dbReference>
<organism evidence="6 7">
    <name type="scientific">Mycolicibacterium chlorophenolicum</name>
    <dbReference type="NCBI Taxonomy" id="37916"/>
    <lineage>
        <taxon>Bacteria</taxon>
        <taxon>Bacillati</taxon>
        <taxon>Actinomycetota</taxon>
        <taxon>Actinomycetes</taxon>
        <taxon>Mycobacteriales</taxon>
        <taxon>Mycobacteriaceae</taxon>
        <taxon>Mycolicibacterium</taxon>
    </lineage>
</organism>
<sequence length="79" mass="8647">MTTAHDIDWPAVLADRLTTTSPDVLRELLATFIHTLMGAEADALCGAGYGPRSSERTNSRNGYRHRQFDTRAGSLDLAI</sequence>